<dbReference type="InterPro" id="IPR002562">
    <property type="entry name" value="3'-5'_exonuclease_dom"/>
</dbReference>
<keyword evidence="2" id="KW-0540">Nuclease</keyword>
<dbReference type="EMBL" id="JAVYJV010000012">
    <property type="protein sequence ID" value="KAK4356817.1"/>
    <property type="molecule type" value="Genomic_DNA"/>
</dbReference>
<keyword evidence="4" id="KW-0378">Hydrolase</keyword>
<dbReference type="InterPro" id="IPR036397">
    <property type="entry name" value="RNaseH_sf"/>
</dbReference>
<dbReference type="GO" id="GO:0003676">
    <property type="term" value="F:nucleic acid binding"/>
    <property type="evidence" value="ECO:0007669"/>
    <property type="project" value="InterPro"/>
</dbReference>
<keyword evidence="3" id="KW-0479">Metal-binding</keyword>
<dbReference type="Proteomes" id="UP001291623">
    <property type="component" value="Unassembled WGS sequence"/>
</dbReference>
<evidence type="ECO:0000256" key="7">
    <source>
        <dbReference type="ARBA" id="ARBA00023242"/>
    </source>
</evidence>
<organism evidence="11 12">
    <name type="scientific">Anisodus tanguticus</name>
    <dbReference type="NCBI Taxonomy" id="243964"/>
    <lineage>
        <taxon>Eukaryota</taxon>
        <taxon>Viridiplantae</taxon>
        <taxon>Streptophyta</taxon>
        <taxon>Embryophyta</taxon>
        <taxon>Tracheophyta</taxon>
        <taxon>Spermatophyta</taxon>
        <taxon>Magnoliopsida</taxon>
        <taxon>eudicotyledons</taxon>
        <taxon>Gunneridae</taxon>
        <taxon>Pentapetalae</taxon>
        <taxon>asterids</taxon>
        <taxon>lamiids</taxon>
        <taxon>Solanales</taxon>
        <taxon>Solanaceae</taxon>
        <taxon>Solanoideae</taxon>
        <taxon>Hyoscyameae</taxon>
        <taxon>Anisodus</taxon>
    </lineage>
</organism>
<evidence type="ECO:0000256" key="9">
    <source>
        <dbReference type="ARBA" id="ARBA00042761"/>
    </source>
</evidence>
<keyword evidence="5" id="KW-0269">Exonuclease</keyword>
<sequence>MTSPADDNAFLTAMPDEDASAASIPAAMGSLATPALPDSPRATTHVLEGVPPGKAAVMQICGDKGNCYVLHIIHSGIPQTLQSLLEDPTVVGVCIANDAYKVSQDHNVSVKALEDLSELANRKLDDPKKWSLASLTEKLLAKQALKNLLEIVDDKK</sequence>
<accession>A0AAE1RSX6</accession>
<keyword evidence="12" id="KW-1185">Reference proteome</keyword>
<dbReference type="GO" id="GO:0008408">
    <property type="term" value="F:3'-5' exonuclease activity"/>
    <property type="evidence" value="ECO:0007669"/>
    <property type="project" value="InterPro"/>
</dbReference>
<keyword evidence="6" id="KW-0460">Magnesium</keyword>
<comment type="subcellular location">
    <subcellularLocation>
        <location evidence="1">Nucleus</location>
    </subcellularLocation>
</comment>
<proteinExistence type="predicted"/>
<dbReference type="SUPFAM" id="SSF53098">
    <property type="entry name" value="Ribonuclease H-like"/>
    <property type="match status" value="1"/>
</dbReference>
<evidence type="ECO:0000256" key="3">
    <source>
        <dbReference type="ARBA" id="ARBA00022723"/>
    </source>
</evidence>
<evidence type="ECO:0000256" key="2">
    <source>
        <dbReference type="ARBA" id="ARBA00022722"/>
    </source>
</evidence>
<reference evidence="11" key="1">
    <citation type="submission" date="2023-12" db="EMBL/GenBank/DDBJ databases">
        <title>Genome assembly of Anisodus tanguticus.</title>
        <authorList>
            <person name="Wang Y.-J."/>
        </authorList>
    </citation>
    <scope>NUCLEOTIDE SEQUENCE</scope>
    <source>
        <strain evidence="11">KB-2021</strain>
        <tissue evidence="11">Leaf</tissue>
    </source>
</reference>
<dbReference type="Gene3D" id="3.30.420.10">
    <property type="entry name" value="Ribonuclease H-like superfamily/Ribonuclease H"/>
    <property type="match status" value="1"/>
</dbReference>
<comment type="caution">
    <text evidence="11">The sequence shown here is derived from an EMBL/GenBank/DDBJ whole genome shotgun (WGS) entry which is preliminary data.</text>
</comment>
<keyword evidence="7" id="KW-0539">Nucleus</keyword>
<dbReference type="PANTHER" id="PTHR13620:SF109">
    <property type="entry name" value="3'-5' EXONUCLEASE"/>
    <property type="match status" value="1"/>
</dbReference>
<dbReference type="GO" id="GO:0006139">
    <property type="term" value="P:nucleobase-containing compound metabolic process"/>
    <property type="evidence" value="ECO:0007669"/>
    <property type="project" value="InterPro"/>
</dbReference>
<protein>
    <recommendedName>
        <fullName evidence="8">3'-5' exonuclease</fullName>
    </recommendedName>
    <alternativeName>
        <fullName evidence="9">Werner Syndrome-like exonuclease</fullName>
    </alternativeName>
</protein>
<evidence type="ECO:0000256" key="6">
    <source>
        <dbReference type="ARBA" id="ARBA00022842"/>
    </source>
</evidence>
<evidence type="ECO:0000313" key="11">
    <source>
        <dbReference type="EMBL" id="KAK4356817.1"/>
    </source>
</evidence>
<gene>
    <name evidence="11" type="ORF">RND71_022427</name>
</gene>
<evidence type="ECO:0000256" key="8">
    <source>
        <dbReference type="ARBA" id="ARBA00040531"/>
    </source>
</evidence>
<evidence type="ECO:0000256" key="1">
    <source>
        <dbReference type="ARBA" id="ARBA00004123"/>
    </source>
</evidence>
<feature type="domain" description="3'-5' exonuclease" evidence="10">
    <location>
        <begin position="54"/>
        <end position="143"/>
    </location>
</feature>
<evidence type="ECO:0000313" key="12">
    <source>
        <dbReference type="Proteomes" id="UP001291623"/>
    </source>
</evidence>
<evidence type="ECO:0000256" key="5">
    <source>
        <dbReference type="ARBA" id="ARBA00022839"/>
    </source>
</evidence>
<dbReference type="AlphaFoldDB" id="A0AAE1RSX6"/>
<evidence type="ECO:0000256" key="4">
    <source>
        <dbReference type="ARBA" id="ARBA00022801"/>
    </source>
</evidence>
<dbReference type="Pfam" id="PF01612">
    <property type="entry name" value="DNA_pol_A_exo1"/>
    <property type="match status" value="1"/>
</dbReference>
<name>A0AAE1RSX6_9SOLA</name>
<dbReference type="GO" id="GO:0005634">
    <property type="term" value="C:nucleus"/>
    <property type="evidence" value="ECO:0007669"/>
    <property type="project" value="UniProtKB-SubCell"/>
</dbReference>
<dbReference type="InterPro" id="IPR012337">
    <property type="entry name" value="RNaseH-like_sf"/>
</dbReference>
<dbReference type="InterPro" id="IPR051132">
    <property type="entry name" value="3-5_Exonuclease_domain"/>
</dbReference>
<dbReference type="GO" id="GO:0046872">
    <property type="term" value="F:metal ion binding"/>
    <property type="evidence" value="ECO:0007669"/>
    <property type="project" value="UniProtKB-KW"/>
</dbReference>
<evidence type="ECO:0000259" key="10">
    <source>
        <dbReference type="Pfam" id="PF01612"/>
    </source>
</evidence>
<dbReference type="PANTHER" id="PTHR13620">
    <property type="entry name" value="3-5 EXONUCLEASE"/>
    <property type="match status" value="1"/>
</dbReference>